<dbReference type="SUPFAM" id="SSF55797">
    <property type="entry name" value="PR-1-like"/>
    <property type="match status" value="1"/>
</dbReference>
<gene>
    <name evidence="2" type="ORF">KIN20_028527</name>
</gene>
<evidence type="ECO:0000256" key="1">
    <source>
        <dbReference type="SAM" id="MobiDB-lite"/>
    </source>
</evidence>
<dbReference type="EMBL" id="JAHQIW010005955">
    <property type="protein sequence ID" value="KAJ1367586.1"/>
    <property type="molecule type" value="Genomic_DNA"/>
</dbReference>
<sequence length="220" mass="24715">MTTNMVDLCVCGSRQQNDTCARQAIGNYAAVPLIIQESHQFPILYNLEQQFTLLENHVKITNDCIAFTPAFCESGLCVYDVRKTTINEKSRTTKPPTTTVSNTSIVSPPTSTTSRKGTICPSRAFGSIFRETALGMHNNFRSIVARGEAVNAEHPGEFAPPSSGMYLLVRNMIVVRRHLLMPVLDRVLGENLHHLLDSDTRKTSMFSQEMLLTFWELFRM</sequence>
<dbReference type="Gene3D" id="3.40.33.10">
    <property type="entry name" value="CAP"/>
    <property type="match status" value="1"/>
</dbReference>
<feature type="compositionally biased region" description="Low complexity" evidence="1">
    <location>
        <begin position="93"/>
        <end position="114"/>
    </location>
</feature>
<keyword evidence="3" id="KW-1185">Reference proteome</keyword>
<dbReference type="Proteomes" id="UP001196413">
    <property type="component" value="Unassembled WGS sequence"/>
</dbReference>
<proteinExistence type="predicted"/>
<name>A0AAD5R190_PARTN</name>
<evidence type="ECO:0000313" key="2">
    <source>
        <dbReference type="EMBL" id="KAJ1367586.1"/>
    </source>
</evidence>
<feature type="region of interest" description="Disordered" evidence="1">
    <location>
        <begin position="89"/>
        <end position="116"/>
    </location>
</feature>
<dbReference type="InterPro" id="IPR035940">
    <property type="entry name" value="CAP_sf"/>
</dbReference>
<comment type="caution">
    <text evidence="2">The sequence shown here is derived from an EMBL/GenBank/DDBJ whole genome shotgun (WGS) entry which is preliminary data.</text>
</comment>
<evidence type="ECO:0000313" key="3">
    <source>
        <dbReference type="Proteomes" id="UP001196413"/>
    </source>
</evidence>
<dbReference type="AlphaFoldDB" id="A0AAD5R190"/>
<accession>A0AAD5R190</accession>
<organism evidence="2 3">
    <name type="scientific">Parelaphostrongylus tenuis</name>
    <name type="common">Meningeal worm</name>
    <dbReference type="NCBI Taxonomy" id="148309"/>
    <lineage>
        <taxon>Eukaryota</taxon>
        <taxon>Metazoa</taxon>
        <taxon>Ecdysozoa</taxon>
        <taxon>Nematoda</taxon>
        <taxon>Chromadorea</taxon>
        <taxon>Rhabditida</taxon>
        <taxon>Rhabditina</taxon>
        <taxon>Rhabditomorpha</taxon>
        <taxon>Strongyloidea</taxon>
        <taxon>Metastrongylidae</taxon>
        <taxon>Parelaphostrongylus</taxon>
    </lineage>
</organism>
<protein>
    <submittedName>
        <fullName evidence="2">Uncharacterized protein</fullName>
    </submittedName>
</protein>
<reference evidence="2" key="1">
    <citation type="submission" date="2021-06" db="EMBL/GenBank/DDBJ databases">
        <title>Parelaphostrongylus tenuis whole genome reference sequence.</title>
        <authorList>
            <person name="Garwood T.J."/>
            <person name="Larsen P.A."/>
            <person name="Fountain-Jones N.M."/>
            <person name="Garbe J.R."/>
            <person name="Macchietto M.G."/>
            <person name="Kania S.A."/>
            <person name="Gerhold R.W."/>
            <person name="Richards J.E."/>
            <person name="Wolf T.M."/>
        </authorList>
    </citation>
    <scope>NUCLEOTIDE SEQUENCE</scope>
    <source>
        <strain evidence="2">MNPRO001-30</strain>
        <tissue evidence="2">Meninges</tissue>
    </source>
</reference>